<protein>
    <submittedName>
        <fullName evidence="1">Uncharacterized protein</fullName>
    </submittedName>
</protein>
<name>A0A8S0Y9I7_9GAMM</name>
<sequence length="66" mass="7438">MISVLAVVKLIKIKGRSEDYVSTLTGLFTPFLAKRSKTHNPLVAPFQQFIDGLPFQVFHMANQCFP</sequence>
<organism evidence="1 2">
    <name type="scientific">Candidatus Methylobacter favarea</name>
    <dbReference type="NCBI Taxonomy" id="2707345"/>
    <lineage>
        <taxon>Bacteria</taxon>
        <taxon>Pseudomonadati</taxon>
        <taxon>Pseudomonadota</taxon>
        <taxon>Gammaproteobacteria</taxon>
        <taxon>Methylococcales</taxon>
        <taxon>Methylococcaceae</taxon>
        <taxon>Methylobacter</taxon>
    </lineage>
</organism>
<dbReference type="AlphaFoldDB" id="A0A8S0Y9I7"/>
<gene>
    <name evidence="1" type="ORF">METHB2_20049</name>
</gene>
<reference evidence="1 2" key="1">
    <citation type="submission" date="2020-02" db="EMBL/GenBank/DDBJ databases">
        <authorList>
            <person name="Hogendoorn C."/>
        </authorList>
    </citation>
    <scope>NUCLEOTIDE SEQUENCE [LARGE SCALE GENOMIC DNA]</scope>
    <source>
        <strain evidence="1">METHB21</strain>
    </source>
</reference>
<proteinExistence type="predicted"/>
<dbReference type="Proteomes" id="UP000494216">
    <property type="component" value="Unassembled WGS sequence"/>
</dbReference>
<keyword evidence="2" id="KW-1185">Reference proteome</keyword>
<evidence type="ECO:0000313" key="2">
    <source>
        <dbReference type="Proteomes" id="UP000494216"/>
    </source>
</evidence>
<comment type="caution">
    <text evidence="1">The sequence shown here is derived from an EMBL/GenBank/DDBJ whole genome shotgun (WGS) entry which is preliminary data.</text>
</comment>
<evidence type="ECO:0000313" key="1">
    <source>
        <dbReference type="EMBL" id="CAA9890218.1"/>
    </source>
</evidence>
<accession>A0A8S0Y9I7</accession>
<dbReference type="EMBL" id="CADCXN010000047">
    <property type="protein sequence ID" value="CAA9890218.1"/>
    <property type="molecule type" value="Genomic_DNA"/>
</dbReference>